<accession>I2NHX7</accession>
<proteinExistence type="predicted"/>
<gene>
    <name evidence="1" type="ORF">HMPREF1054_2075</name>
</gene>
<dbReference type="PATRIC" id="fig|1095743.3.peg.1164"/>
<name>I2NHX7_9PAST</name>
<evidence type="ECO:0000313" key="2">
    <source>
        <dbReference type="Proteomes" id="UP000003345"/>
    </source>
</evidence>
<protein>
    <submittedName>
        <fullName evidence="1">Uncharacterized protein</fullName>
    </submittedName>
</protein>
<evidence type="ECO:0000313" key="1">
    <source>
        <dbReference type="EMBL" id="EIG25438.1"/>
    </source>
</evidence>
<dbReference type="Proteomes" id="UP000003345">
    <property type="component" value="Unassembled WGS sequence"/>
</dbReference>
<reference evidence="1 2" key="1">
    <citation type="submission" date="2012-04" db="EMBL/GenBank/DDBJ databases">
        <authorList>
            <person name="Harkins D.M."/>
            <person name="Madupu R."/>
            <person name="Durkin A.S."/>
            <person name="Torralba M."/>
            <person name="Methe B."/>
            <person name="Sutton G.G."/>
            <person name="Nelson K.E."/>
        </authorList>
    </citation>
    <scope>NUCLEOTIDE SEQUENCE [LARGE SCALE GENOMIC DNA]</scope>
    <source>
        <strain evidence="1 2">HK411</strain>
    </source>
</reference>
<dbReference type="EMBL" id="AJMU01000056">
    <property type="protein sequence ID" value="EIG25438.1"/>
    <property type="molecule type" value="Genomic_DNA"/>
</dbReference>
<dbReference type="RefSeq" id="WP_005709049.1">
    <property type="nucleotide sequence ID" value="NZ_AJMU01000056.1"/>
</dbReference>
<comment type="caution">
    <text evidence="1">The sequence shown here is derived from an EMBL/GenBank/DDBJ whole genome shotgun (WGS) entry which is preliminary data.</text>
</comment>
<organism evidence="1 2">
    <name type="scientific">Haemophilus paraphrohaemolyticus HK411</name>
    <dbReference type="NCBI Taxonomy" id="1095743"/>
    <lineage>
        <taxon>Bacteria</taxon>
        <taxon>Pseudomonadati</taxon>
        <taxon>Pseudomonadota</taxon>
        <taxon>Gammaproteobacteria</taxon>
        <taxon>Pasteurellales</taxon>
        <taxon>Pasteurellaceae</taxon>
        <taxon>Haemophilus</taxon>
    </lineage>
</organism>
<dbReference type="AlphaFoldDB" id="I2NHX7"/>
<sequence length="53" mass="6138">MQKIAIRIRDKPQIHVRLWTKKPIKIKVAKLAIAQPVIPPLSDLILNYKIGRL</sequence>